<feature type="active site" description="Charge relay system" evidence="5">
    <location>
        <position position="84"/>
    </location>
</feature>
<evidence type="ECO:0000256" key="1">
    <source>
        <dbReference type="ARBA" id="ARBA00011073"/>
    </source>
</evidence>
<evidence type="ECO:0000256" key="6">
    <source>
        <dbReference type="SAM" id="SignalP"/>
    </source>
</evidence>
<dbReference type="PANTHER" id="PTHR43806:SF65">
    <property type="entry name" value="SERINE PROTEASE APRX"/>
    <property type="match status" value="1"/>
</dbReference>
<keyword evidence="4 5" id="KW-0720">Serine protease</keyword>
<feature type="domain" description="Peptidase S8/S53" evidence="7">
    <location>
        <begin position="75"/>
        <end position="352"/>
    </location>
</feature>
<dbReference type="AlphaFoldDB" id="A0A8J3YEL2"/>
<sequence>MIRTAGPGRRFAPVLTATLAVALGVAASTLVTEPAAAAPRGHGDARWRFDDSAVTMSQVNQIIGADGLQRSGTDGSGVGVALVDTGVVPVEGLRRTRIVEGPDLSLDSQAPQLLHRDTFGHGTHLAGIIAGTPARDGSGFTGVAPGATLTSVKVGAAAGIADVSQVIAAVDWVVAHRNDDPAHPVRVLNLSYGTDGTQDYRSDPLTHAVENAWRAGIVVVVAGGNGGVGSPLANPATDPFVIAVGAADPAGTLRTADDRIAEFSSRGTDARRVDLVAPGRSMVSLRNPGSYVDEMYATARVGANYTKGSGTSQAAAVVSGAVALLLQRRPDLTPDQVKQLLVDSARKLPRADVDGAGAGELNLTRALTLSPRGAAQAWAPSTGLGSLEAARGSVHIAINGIELTGERHILGPFDAATWAARSNAGTAWVGGQWMGYGLTGDGWALSGTAEAFSGLSWSGLSWSGLSWSGLSWSGLSWSGLSWSGLSWSGLSWSGLSWSGLSWSGLSWSGLSWSGESWSASVWG</sequence>
<dbReference type="Gene3D" id="2.160.20.80">
    <property type="entry name" value="E3 ubiquitin-protein ligase SopA"/>
    <property type="match status" value="1"/>
</dbReference>
<feature type="chain" id="PRO_5035217564" description="Peptidase S8/S53 domain-containing protein" evidence="6">
    <location>
        <begin position="38"/>
        <end position="523"/>
    </location>
</feature>
<reference evidence="8" key="1">
    <citation type="submission" date="2021-01" db="EMBL/GenBank/DDBJ databases">
        <title>Whole genome shotgun sequence of Virgisporangium aliadipatigenens NBRC 105644.</title>
        <authorList>
            <person name="Komaki H."/>
            <person name="Tamura T."/>
        </authorList>
    </citation>
    <scope>NUCLEOTIDE SEQUENCE</scope>
    <source>
        <strain evidence="8">NBRC 105644</strain>
    </source>
</reference>
<feature type="active site" description="Charge relay system" evidence="5">
    <location>
        <position position="312"/>
    </location>
</feature>
<dbReference type="Proteomes" id="UP000619260">
    <property type="component" value="Unassembled WGS sequence"/>
</dbReference>
<dbReference type="RefSeq" id="WP_203897280.1">
    <property type="nucleotide sequence ID" value="NZ_BOPF01000002.1"/>
</dbReference>
<keyword evidence="3 5" id="KW-0378">Hydrolase</keyword>
<feature type="signal peptide" evidence="6">
    <location>
        <begin position="1"/>
        <end position="37"/>
    </location>
</feature>
<dbReference type="InterPro" id="IPR050131">
    <property type="entry name" value="Peptidase_S8_subtilisin-like"/>
</dbReference>
<comment type="caution">
    <text evidence="8">The sequence shown here is derived from an EMBL/GenBank/DDBJ whole genome shotgun (WGS) entry which is preliminary data.</text>
</comment>
<evidence type="ECO:0000313" key="8">
    <source>
        <dbReference type="EMBL" id="GIJ43724.1"/>
    </source>
</evidence>
<dbReference type="PROSITE" id="PS51892">
    <property type="entry name" value="SUBTILASE"/>
    <property type="match status" value="1"/>
</dbReference>
<dbReference type="GO" id="GO:0006508">
    <property type="term" value="P:proteolysis"/>
    <property type="evidence" value="ECO:0007669"/>
    <property type="project" value="UniProtKB-KW"/>
</dbReference>
<dbReference type="Gene3D" id="3.40.50.200">
    <property type="entry name" value="Peptidase S8/S53 domain"/>
    <property type="match status" value="1"/>
</dbReference>
<dbReference type="InterPro" id="IPR036852">
    <property type="entry name" value="Peptidase_S8/S53_dom_sf"/>
</dbReference>
<protein>
    <recommendedName>
        <fullName evidence="7">Peptidase S8/S53 domain-containing protein</fullName>
    </recommendedName>
</protein>
<feature type="active site" description="Charge relay system" evidence="5">
    <location>
        <position position="121"/>
    </location>
</feature>
<dbReference type="SUPFAM" id="SSF52743">
    <property type="entry name" value="Subtilisin-like"/>
    <property type="match status" value="1"/>
</dbReference>
<dbReference type="SUPFAM" id="SSF141571">
    <property type="entry name" value="Pentapeptide repeat-like"/>
    <property type="match status" value="1"/>
</dbReference>
<evidence type="ECO:0000256" key="4">
    <source>
        <dbReference type="ARBA" id="ARBA00022825"/>
    </source>
</evidence>
<evidence type="ECO:0000256" key="2">
    <source>
        <dbReference type="ARBA" id="ARBA00022670"/>
    </source>
</evidence>
<dbReference type="Pfam" id="PF00082">
    <property type="entry name" value="Peptidase_S8"/>
    <property type="match status" value="1"/>
</dbReference>
<name>A0A8J3YEL2_9ACTN</name>
<keyword evidence="2 5" id="KW-0645">Protease</keyword>
<evidence type="ECO:0000313" key="9">
    <source>
        <dbReference type="Proteomes" id="UP000619260"/>
    </source>
</evidence>
<dbReference type="PRINTS" id="PR00723">
    <property type="entry name" value="SUBTILISIN"/>
</dbReference>
<accession>A0A8J3YEL2</accession>
<evidence type="ECO:0000259" key="7">
    <source>
        <dbReference type="Pfam" id="PF00082"/>
    </source>
</evidence>
<dbReference type="GO" id="GO:0004252">
    <property type="term" value="F:serine-type endopeptidase activity"/>
    <property type="evidence" value="ECO:0007669"/>
    <property type="project" value="UniProtKB-UniRule"/>
</dbReference>
<dbReference type="PANTHER" id="PTHR43806">
    <property type="entry name" value="PEPTIDASE S8"/>
    <property type="match status" value="1"/>
</dbReference>
<comment type="similarity">
    <text evidence="1 5">Belongs to the peptidase S8 family.</text>
</comment>
<keyword evidence="6" id="KW-0732">Signal</keyword>
<evidence type="ECO:0000256" key="3">
    <source>
        <dbReference type="ARBA" id="ARBA00022801"/>
    </source>
</evidence>
<proteinExistence type="inferred from homology"/>
<organism evidence="8 9">
    <name type="scientific">Virgisporangium aliadipatigenens</name>
    <dbReference type="NCBI Taxonomy" id="741659"/>
    <lineage>
        <taxon>Bacteria</taxon>
        <taxon>Bacillati</taxon>
        <taxon>Actinomycetota</taxon>
        <taxon>Actinomycetes</taxon>
        <taxon>Micromonosporales</taxon>
        <taxon>Micromonosporaceae</taxon>
        <taxon>Virgisporangium</taxon>
    </lineage>
</organism>
<dbReference type="InterPro" id="IPR015500">
    <property type="entry name" value="Peptidase_S8_subtilisin-rel"/>
</dbReference>
<dbReference type="InterPro" id="IPR000209">
    <property type="entry name" value="Peptidase_S8/S53_dom"/>
</dbReference>
<dbReference type="EMBL" id="BOPF01000002">
    <property type="protein sequence ID" value="GIJ43724.1"/>
    <property type="molecule type" value="Genomic_DNA"/>
</dbReference>
<keyword evidence="9" id="KW-1185">Reference proteome</keyword>
<gene>
    <name evidence="8" type="ORF">Val02_06100</name>
</gene>
<evidence type="ECO:0000256" key="5">
    <source>
        <dbReference type="PROSITE-ProRule" id="PRU01240"/>
    </source>
</evidence>